<dbReference type="PANTHER" id="PTHR43214:SF42">
    <property type="entry name" value="TRANSCRIPTIONAL REGULATORY PROTEIN DESR"/>
    <property type="match status" value="1"/>
</dbReference>
<dbReference type="OrthoDB" id="3771852at2"/>
<dbReference type="PANTHER" id="PTHR43214">
    <property type="entry name" value="TWO-COMPONENT RESPONSE REGULATOR"/>
    <property type="match status" value="1"/>
</dbReference>
<gene>
    <name evidence="5" type="ORF">EAX62_04985</name>
</gene>
<feature type="domain" description="Response regulatory" evidence="4">
    <location>
        <begin position="8"/>
        <end position="124"/>
    </location>
</feature>
<feature type="modified residue" description="4-aspartylphosphate" evidence="3">
    <location>
        <position position="60"/>
    </location>
</feature>
<evidence type="ECO:0000313" key="6">
    <source>
        <dbReference type="Proteomes" id="UP000275256"/>
    </source>
</evidence>
<dbReference type="InterPro" id="IPR000792">
    <property type="entry name" value="Tscrpt_reg_LuxR_C"/>
</dbReference>
<reference evidence="5 6" key="1">
    <citation type="submission" date="2018-10" db="EMBL/GenBank/DDBJ databases">
        <title>Tessaracoccus antarcticuss sp. nov., isolated from sediment.</title>
        <authorList>
            <person name="Zhou L.Y."/>
            <person name="Du Z.J."/>
        </authorList>
    </citation>
    <scope>NUCLEOTIDE SEQUENCE [LARGE SCALE GENOMIC DNA]</scope>
    <source>
        <strain evidence="5 6">JDX10</strain>
    </source>
</reference>
<dbReference type="Pfam" id="PF00072">
    <property type="entry name" value="Response_reg"/>
    <property type="match status" value="1"/>
</dbReference>
<dbReference type="GO" id="GO:0000160">
    <property type="term" value="P:phosphorelay signal transduction system"/>
    <property type="evidence" value="ECO:0007669"/>
    <property type="project" value="InterPro"/>
</dbReference>
<dbReference type="AlphaFoldDB" id="A0A3M0GX43"/>
<dbReference type="PROSITE" id="PS50110">
    <property type="entry name" value="RESPONSE_REGULATORY"/>
    <property type="match status" value="1"/>
</dbReference>
<evidence type="ECO:0000256" key="3">
    <source>
        <dbReference type="PROSITE-ProRule" id="PRU00169"/>
    </source>
</evidence>
<dbReference type="Gene3D" id="1.10.10.10">
    <property type="entry name" value="Winged helix-like DNA-binding domain superfamily/Winged helix DNA-binding domain"/>
    <property type="match status" value="1"/>
</dbReference>
<dbReference type="Pfam" id="PF00196">
    <property type="entry name" value="GerE"/>
    <property type="match status" value="1"/>
</dbReference>
<dbReference type="InterPro" id="IPR039420">
    <property type="entry name" value="WalR-like"/>
</dbReference>
<sequence>MTAPRPISVAVLDDQEFICRALSAIADMSQGRITISRTTSERSEFFSHVRAEAPDVCIVDLMMDGRISGHEVIGELAAASVRCLAFTADHRRLPIRLAMQAGARGLVLKSDPAETLINAIVAVHEEGWAPSSAAAGALLDYSTSVPSLSPHELKCLRLAAEGIPVKAIGRQFEPPISLSSVKTYLARAYEKYSDVGRPVHNTTEAVVSTVHDGWFDL</sequence>
<evidence type="ECO:0000256" key="2">
    <source>
        <dbReference type="ARBA" id="ARBA00023125"/>
    </source>
</evidence>
<dbReference type="InterPro" id="IPR058245">
    <property type="entry name" value="NreC/VraR/RcsB-like_REC"/>
</dbReference>
<name>A0A3M0GX43_9ACTN</name>
<accession>A0A3M0GX43</accession>
<dbReference type="EMBL" id="REFW01000001">
    <property type="protein sequence ID" value="RMB61946.1"/>
    <property type="molecule type" value="Genomic_DNA"/>
</dbReference>
<organism evidence="5 6">
    <name type="scientific">Tessaracoccus antarcticus</name>
    <dbReference type="NCBI Taxonomy" id="2479848"/>
    <lineage>
        <taxon>Bacteria</taxon>
        <taxon>Bacillati</taxon>
        <taxon>Actinomycetota</taxon>
        <taxon>Actinomycetes</taxon>
        <taxon>Propionibacteriales</taxon>
        <taxon>Propionibacteriaceae</taxon>
        <taxon>Tessaracoccus</taxon>
    </lineage>
</organism>
<dbReference type="InterPro" id="IPR016032">
    <property type="entry name" value="Sig_transdc_resp-reg_C-effctor"/>
</dbReference>
<dbReference type="SUPFAM" id="SSF46894">
    <property type="entry name" value="C-terminal effector domain of the bipartite response regulators"/>
    <property type="match status" value="1"/>
</dbReference>
<proteinExistence type="predicted"/>
<keyword evidence="1 3" id="KW-0597">Phosphoprotein</keyword>
<dbReference type="Proteomes" id="UP000275256">
    <property type="component" value="Unassembled WGS sequence"/>
</dbReference>
<dbReference type="InterPro" id="IPR036388">
    <property type="entry name" value="WH-like_DNA-bd_sf"/>
</dbReference>
<dbReference type="CDD" id="cd17535">
    <property type="entry name" value="REC_NarL-like"/>
    <property type="match status" value="1"/>
</dbReference>
<keyword evidence="2 5" id="KW-0238">DNA-binding</keyword>
<dbReference type="Gene3D" id="3.40.50.2300">
    <property type="match status" value="1"/>
</dbReference>
<evidence type="ECO:0000259" key="4">
    <source>
        <dbReference type="PROSITE" id="PS50110"/>
    </source>
</evidence>
<dbReference type="SMART" id="SM00421">
    <property type="entry name" value="HTH_LUXR"/>
    <property type="match status" value="1"/>
</dbReference>
<evidence type="ECO:0000313" key="5">
    <source>
        <dbReference type="EMBL" id="RMB61946.1"/>
    </source>
</evidence>
<protein>
    <submittedName>
        <fullName evidence="5">DNA-binding response regulator</fullName>
    </submittedName>
</protein>
<evidence type="ECO:0000256" key="1">
    <source>
        <dbReference type="ARBA" id="ARBA00022553"/>
    </source>
</evidence>
<dbReference type="InterPro" id="IPR001789">
    <property type="entry name" value="Sig_transdc_resp-reg_receiver"/>
</dbReference>
<keyword evidence="6" id="KW-1185">Reference proteome</keyword>
<dbReference type="InterPro" id="IPR011006">
    <property type="entry name" value="CheY-like_superfamily"/>
</dbReference>
<dbReference type="SUPFAM" id="SSF52172">
    <property type="entry name" value="CheY-like"/>
    <property type="match status" value="1"/>
</dbReference>
<dbReference type="GO" id="GO:0006355">
    <property type="term" value="P:regulation of DNA-templated transcription"/>
    <property type="evidence" value="ECO:0007669"/>
    <property type="project" value="InterPro"/>
</dbReference>
<dbReference type="GO" id="GO:0003677">
    <property type="term" value="F:DNA binding"/>
    <property type="evidence" value="ECO:0007669"/>
    <property type="project" value="UniProtKB-KW"/>
</dbReference>
<dbReference type="SMART" id="SM00448">
    <property type="entry name" value="REC"/>
    <property type="match status" value="1"/>
</dbReference>
<dbReference type="RefSeq" id="WP_121900494.1">
    <property type="nucleotide sequence ID" value="NZ_REFW01000001.1"/>
</dbReference>
<comment type="caution">
    <text evidence="5">The sequence shown here is derived from an EMBL/GenBank/DDBJ whole genome shotgun (WGS) entry which is preliminary data.</text>
</comment>